<sequence>MPPPPRRSVSLTSPVPSTALNSDTGLYVSAPGTSGPFSVLSSPCSSATCPNIDLIPAGSFGIASMFYGHLDKTCTNMSHVPVCTAEFVISSASISTNAHYGVLRPNSVLPEFLDRNRSSTAGSHLPNDGTVGAGRDEGVDAEEDKDELDDDDDDEDEEAEDEPDGSLHAGGSHTSGSDQTHRPKAVHSAIDESDADS</sequence>
<evidence type="ECO:0000313" key="3">
    <source>
        <dbReference type="Proteomes" id="UP000728185"/>
    </source>
</evidence>
<dbReference type="EMBL" id="LUCM01005623">
    <property type="protein sequence ID" value="KAA0192542.1"/>
    <property type="molecule type" value="Genomic_DNA"/>
</dbReference>
<gene>
    <name evidence="2" type="ORF">FBUS_06606</name>
</gene>
<name>A0A8E0RZR7_9TREM</name>
<comment type="caution">
    <text evidence="2">The sequence shown here is derived from an EMBL/GenBank/DDBJ whole genome shotgun (WGS) entry which is preliminary data.</text>
</comment>
<dbReference type="AlphaFoldDB" id="A0A8E0RZR7"/>
<evidence type="ECO:0000256" key="1">
    <source>
        <dbReference type="SAM" id="MobiDB-lite"/>
    </source>
</evidence>
<accession>A0A8E0RZR7</accession>
<evidence type="ECO:0000313" key="2">
    <source>
        <dbReference type="EMBL" id="KAA0192542.1"/>
    </source>
</evidence>
<keyword evidence="3" id="KW-1185">Reference proteome</keyword>
<proteinExistence type="predicted"/>
<feature type="compositionally biased region" description="Acidic residues" evidence="1">
    <location>
        <begin position="139"/>
        <end position="164"/>
    </location>
</feature>
<dbReference type="OrthoDB" id="10552140at2759"/>
<protein>
    <submittedName>
        <fullName evidence="2">Uncharacterized protein</fullName>
    </submittedName>
</protein>
<feature type="region of interest" description="Disordered" evidence="1">
    <location>
        <begin position="119"/>
        <end position="197"/>
    </location>
</feature>
<organism evidence="2 3">
    <name type="scientific">Fasciolopsis buskii</name>
    <dbReference type="NCBI Taxonomy" id="27845"/>
    <lineage>
        <taxon>Eukaryota</taxon>
        <taxon>Metazoa</taxon>
        <taxon>Spiralia</taxon>
        <taxon>Lophotrochozoa</taxon>
        <taxon>Platyhelminthes</taxon>
        <taxon>Trematoda</taxon>
        <taxon>Digenea</taxon>
        <taxon>Plagiorchiida</taxon>
        <taxon>Echinostomata</taxon>
        <taxon>Echinostomatoidea</taxon>
        <taxon>Fasciolidae</taxon>
        <taxon>Fasciolopsis</taxon>
    </lineage>
</organism>
<dbReference type="Proteomes" id="UP000728185">
    <property type="component" value="Unassembled WGS sequence"/>
</dbReference>
<reference evidence="2" key="1">
    <citation type="submission" date="2019-05" db="EMBL/GenBank/DDBJ databases">
        <title>Annotation for the trematode Fasciolopsis buski.</title>
        <authorList>
            <person name="Choi Y.-J."/>
        </authorList>
    </citation>
    <scope>NUCLEOTIDE SEQUENCE</scope>
    <source>
        <strain evidence="2">HT</strain>
        <tissue evidence="2">Whole worm</tissue>
    </source>
</reference>